<feature type="region of interest" description="Disordered" evidence="10">
    <location>
        <begin position="54"/>
        <end position="77"/>
    </location>
</feature>
<dbReference type="InterPro" id="IPR048538">
    <property type="entry name" value="Rrn7_cyclin_C"/>
</dbReference>
<feature type="compositionally biased region" description="Basic and acidic residues" evidence="10">
    <location>
        <begin position="234"/>
        <end position="245"/>
    </location>
</feature>
<feature type="compositionally biased region" description="Low complexity" evidence="10">
    <location>
        <begin position="139"/>
        <end position="153"/>
    </location>
</feature>
<evidence type="ECO:0000256" key="8">
    <source>
        <dbReference type="ARBA" id="ARBA00023163"/>
    </source>
</evidence>
<dbReference type="EMBL" id="JANBUL010000078">
    <property type="protein sequence ID" value="KAJ2782254.1"/>
    <property type="molecule type" value="Genomic_DNA"/>
</dbReference>
<dbReference type="GO" id="GO:0001164">
    <property type="term" value="F:RNA polymerase I core promoter sequence-specific DNA binding"/>
    <property type="evidence" value="ECO:0007669"/>
    <property type="project" value="InterPro"/>
</dbReference>
<keyword evidence="9" id="KW-0539">Nucleus</keyword>
<dbReference type="AlphaFoldDB" id="A0A9W8H9U1"/>
<keyword evidence="5" id="KW-0862">Zinc</keyword>
<dbReference type="GO" id="GO:0042790">
    <property type="term" value="P:nucleolar large rRNA transcription by RNA polymerase I"/>
    <property type="evidence" value="ECO:0007669"/>
    <property type="project" value="TreeGrafter"/>
</dbReference>
<evidence type="ECO:0000256" key="7">
    <source>
        <dbReference type="ARBA" id="ARBA00023125"/>
    </source>
</evidence>
<evidence type="ECO:0000256" key="9">
    <source>
        <dbReference type="ARBA" id="ARBA00023242"/>
    </source>
</evidence>
<evidence type="ECO:0000259" key="11">
    <source>
        <dbReference type="Pfam" id="PF20645"/>
    </source>
</evidence>
<comment type="caution">
    <text evidence="12">The sequence shown here is derived from an EMBL/GenBank/DDBJ whole genome shotgun (WGS) entry which is preliminary data.</text>
</comment>
<comment type="similarity">
    <text evidence="2">Belongs to the RRN7/TAF1B family.</text>
</comment>
<evidence type="ECO:0000256" key="5">
    <source>
        <dbReference type="ARBA" id="ARBA00022833"/>
    </source>
</evidence>
<evidence type="ECO:0000313" key="13">
    <source>
        <dbReference type="Proteomes" id="UP001140217"/>
    </source>
</evidence>
<protein>
    <recommendedName>
        <fullName evidence="11">Rrn7/TAF1B C-terminal cyclin domain-containing protein</fullName>
    </recommendedName>
</protein>
<reference evidence="12" key="1">
    <citation type="submission" date="2022-07" db="EMBL/GenBank/DDBJ databases">
        <title>Phylogenomic reconstructions and comparative analyses of Kickxellomycotina fungi.</title>
        <authorList>
            <person name="Reynolds N.K."/>
            <person name="Stajich J.E."/>
            <person name="Barry K."/>
            <person name="Grigoriev I.V."/>
            <person name="Crous P."/>
            <person name="Smith M.E."/>
        </authorList>
    </citation>
    <scope>NUCLEOTIDE SEQUENCE</scope>
    <source>
        <strain evidence="12">NBRC 105414</strain>
    </source>
</reference>
<feature type="compositionally biased region" description="Gly residues" evidence="10">
    <location>
        <begin position="208"/>
        <end position="221"/>
    </location>
</feature>
<feature type="compositionally biased region" description="Basic and acidic residues" evidence="10">
    <location>
        <begin position="525"/>
        <end position="536"/>
    </location>
</feature>
<feature type="region of interest" description="Disordered" evidence="10">
    <location>
        <begin position="513"/>
        <end position="536"/>
    </location>
</feature>
<keyword evidence="4" id="KW-0863">Zinc-finger</keyword>
<keyword evidence="13" id="KW-1185">Reference proteome</keyword>
<dbReference type="GO" id="GO:0070860">
    <property type="term" value="C:RNA polymerase I core factor complex"/>
    <property type="evidence" value="ECO:0007669"/>
    <property type="project" value="InterPro"/>
</dbReference>
<sequence length="646" mass="70647">MSWFAGSGGMQGSRPRCAVCGTKRMARRDDGRLMCKRGHEQAGVVEEEAEGIVEGSTRRHVKTARRESKRQQRQGRRAYGREAQFLVVQGMQHILKAQATMLVQNEGAPEALLEAARRLWLLYASTLDIVRLHGEEGAEQTGATGTQSAAQTQRRSGGGGYGVDGSLDFLLAKVDADIARDKIEMLELGLHHDDDDYDDGGQADAPMGGQGSDGAGGGGGATSDWDTDQPAGGRGDKGRRGPQARARERALLSQIEAFPRMEYLPALLLLAFAWLQLPVSCADLHYLMADERVPYVSARHYVPPEIYTRIGDGVLSVFIVPYPPGAERLQHVATAFGQFFAKHHALALPPTNVPLALLSIVRRLGLSPGVYPMAMRLLEALGRQGGRAHRSWQHAHMQLTAAVVVCLKLHYGLDEVERVPLDGAPELDMPPLRAFLDRWRREWLAELRIGAAPFLTAFSDRWEAAFAAYYGRATHRPYGHIADFRAVFRELGPKYRQIVDALAADERVDAETARRLLPPPPPPPEHARPDAARGGKARDAVAAQIDPLRMAAGPLSAAAQREFERPYSSAVEPLDEQPGIRLQRGEQYFALIMRASQDGFPGYMIPTLGLVVARCAMMLGCTQTALLQCIAGTETQLAAAMKKGRL</sequence>
<feature type="region of interest" description="Disordered" evidence="10">
    <location>
        <begin position="194"/>
        <end position="245"/>
    </location>
</feature>
<dbReference type="PANTHER" id="PTHR31576:SF2">
    <property type="entry name" value="TATA BOX-BINDING PROTEIN-ASSOCIATED FACTOR RNA POLYMERASE I SUBUNIT B"/>
    <property type="match status" value="1"/>
</dbReference>
<feature type="region of interest" description="Disordered" evidence="10">
    <location>
        <begin position="138"/>
        <end position="159"/>
    </location>
</feature>
<evidence type="ECO:0000256" key="1">
    <source>
        <dbReference type="ARBA" id="ARBA00004604"/>
    </source>
</evidence>
<keyword evidence="6" id="KW-0805">Transcription regulation</keyword>
<keyword evidence="8" id="KW-0804">Transcription</keyword>
<evidence type="ECO:0000256" key="6">
    <source>
        <dbReference type="ARBA" id="ARBA00023015"/>
    </source>
</evidence>
<dbReference type="Proteomes" id="UP001140217">
    <property type="component" value="Unassembled WGS sequence"/>
</dbReference>
<gene>
    <name evidence="12" type="ORF">H4R18_002398</name>
</gene>
<keyword evidence="7" id="KW-0238">DNA-binding</keyword>
<keyword evidence="3" id="KW-0479">Metal-binding</keyword>
<name>A0A9W8H9U1_9FUNG</name>
<accession>A0A9W8H9U1</accession>
<evidence type="ECO:0000256" key="2">
    <source>
        <dbReference type="ARBA" id="ARBA00006899"/>
    </source>
</evidence>
<dbReference type="OrthoDB" id="428577at2759"/>
<dbReference type="PANTHER" id="PTHR31576">
    <property type="entry name" value="TATA BOX-BINDING PROTEIN-ASSOCIATED FACTOR RNA POLYMERASE I SUBUNIT B"/>
    <property type="match status" value="1"/>
</dbReference>
<evidence type="ECO:0000256" key="4">
    <source>
        <dbReference type="ARBA" id="ARBA00022771"/>
    </source>
</evidence>
<dbReference type="GO" id="GO:0008270">
    <property type="term" value="F:zinc ion binding"/>
    <property type="evidence" value="ECO:0007669"/>
    <property type="project" value="UniProtKB-KW"/>
</dbReference>
<proteinExistence type="inferred from homology"/>
<comment type="subcellular location">
    <subcellularLocation>
        <location evidence="1">Nucleus</location>
        <location evidence="1">Nucleolus</location>
    </subcellularLocation>
</comment>
<dbReference type="InterPro" id="IPR033599">
    <property type="entry name" value="TAF1B/Rrn7"/>
</dbReference>
<evidence type="ECO:0000256" key="3">
    <source>
        <dbReference type="ARBA" id="ARBA00022723"/>
    </source>
</evidence>
<evidence type="ECO:0000313" key="12">
    <source>
        <dbReference type="EMBL" id="KAJ2782254.1"/>
    </source>
</evidence>
<dbReference type="Pfam" id="PF20645">
    <property type="entry name" value="Rrn7_cyclin_C"/>
    <property type="match status" value="1"/>
</dbReference>
<feature type="domain" description="Rrn7/TAF1B C-terminal cyclin" evidence="11">
    <location>
        <begin position="323"/>
        <end position="429"/>
    </location>
</feature>
<organism evidence="12 13">
    <name type="scientific">Coemansia javaensis</name>
    <dbReference type="NCBI Taxonomy" id="2761396"/>
    <lineage>
        <taxon>Eukaryota</taxon>
        <taxon>Fungi</taxon>
        <taxon>Fungi incertae sedis</taxon>
        <taxon>Zoopagomycota</taxon>
        <taxon>Kickxellomycotina</taxon>
        <taxon>Kickxellomycetes</taxon>
        <taxon>Kickxellales</taxon>
        <taxon>Kickxellaceae</taxon>
        <taxon>Coemansia</taxon>
    </lineage>
</organism>
<evidence type="ECO:0000256" key="10">
    <source>
        <dbReference type="SAM" id="MobiDB-lite"/>
    </source>
</evidence>